<evidence type="ECO:0000256" key="2">
    <source>
        <dbReference type="SAM" id="MobiDB-lite"/>
    </source>
</evidence>
<dbReference type="Pfam" id="PF03803">
    <property type="entry name" value="Scramblase"/>
    <property type="match status" value="1"/>
</dbReference>
<gene>
    <name evidence="3" type="ORF">TOLI1172_LOCUS8237</name>
</gene>
<dbReference type="InterPro" id="IPR005552">
    <property type="entry name" value="Scramblase"/>
</dbReference>
<evidence type="ECO:0008006" key="4">
    <source>
        <dbReference type="Google" id="ProtNLM"/>
    </source>
</evidence>
<feature type="compositionally biased region" description="Polar residues" evidence="2">
    <location>
        <begin position="297"/>
        <end position="319"/>
    </location>
</feature>
<dbReference type="GO" id="GO:0005886">
    <property type="term" value="C:plasma membrane"/>
    <property type="evidence" value="ECO:0007669"/>
    <property type="project" value="TreeGrafter"/>
</dbReference>
<protein>
    <recommendedName>
        <fullName evidence="4">Phospholipid scramblase</fullName>
    </recommendedName>
</protein>
<dbReference type="GO" id="GO:0017128">
    <property type="term" value="F:phospholipid scramblase activity"/>
    <property type="evidence" value="ECO:0007669"/>
    <property type="project" value="InterPro"/>
</dbReference>
<dbReference type="PANTHER" id="PTHR23248">
    <property type="entry name" value="PHOSPHOLIPID SCRAMBLASE-RELATED"/>
    <property type="match status" value="1"/>
</dbReference>
<dbReference type="SUPFAM" id="SSF54518">
    <property type="entry name" value="Tubby C-terminal domain-like"/>
    <property type="match status" value="1"/>
</dbReference>
<evidence type="ECO:0000313" key="3">
    <source>
        <dbReference type="EMBL" id="CAD8823838.1"/>
    </source>
</evidence>
<evidence type="ECO:0000256" key="1">
    <source>
        <dbReference type="ARBA" id="ARBA00005350"/>
    </source>
</evidence>
<name>A0A7S1EU82_9RHOD</name>
<feature type="compositionally biased region" description="Acidic residues" evidence="2">
    <location>
        <begin position="463"/>
        <end position="475"/>
    </location>
</feature>
<accession>A0A7S1EU82</accession>
<proteinExistence type="inferred from homology"/>
<feature type="compositionally biased region" description="Low complexity" evidence="2">
    <location>
        <begin position="401"/>
        <end position="426"/>
    </location>
</feature>
<feature type="region of interest" description="Disordered" evidence="2">
    <location>
        <begin position="291"/>
        <end position="326"/>
    </location>
</feature>
<dbReference type="InterPro" id="IPR025659">
    <property type="entry name" value="Tubby-like_C"/>
</dbReference>
<reference evidence="3" key="1">
    <citation type="submission" date="2021-01" db="EMBL/GenBank/DDBJ databases">
        <authorList>
            <person name="Corre E."/>
            <person name="Pelletier E."/>
            <person name="Niang G."/>
            <person name="Scheremetjew M."/>
            <person name="Finn R."/>
            <person name="Kale V."/>
            <person name="Holt S."/>
            <person name="Cochrane G."/>
            <person name="Meng A."/>
            <person name="Brown T."/>
            <person name="Cohen L."/>
        </authorList>
    </citation>
    <scope>NUCLEOTIDE SEQUENCE</scope>
    <source>
        <strain evidence="3">CCMP3278</strain>
    </source>
</reference>
<dbReference type="EMBL" id="HBFP01011401">
    <property type="protein sequence ID" value="CAD8823838.1"/>
    <property type="molecule type" value="Transcribed_RNA"/>
</dbReference>
<feature type="compositionally biased region" description="Polar residues" evidence="2">
    <location>
        <begin position="73"/>
        <end position="95"/>
    </location>
</feature>
<organism evidence="3">
    <name type="scientific">Timspurckia oligopyrenoides</name>
    <dbReference type="NCBI Taxonomy" id="708627"/>
    <lineage>
        <taxon>Eukaryota</taxon>
        <taxon>Rhodophyta</taxon>
        <taxon>Bangiophyceae</taxon>
        <taxon>Porphyridiales</taxon>
        <taxon>Porphyridiaceae</taxon>
        <taxon>Timspurckia</taxon>
    </lineage>
</organism>
<dbReference type="AlphaFoldDB" id="A0A7S1EU82"/>
<feature type="region of interest" description="Disordered" evidence="2">
    <location>
        <begin position="73"/>
        <end position="110"/>
    </location>
</feature>
<feature type="compositionally biased region" description="Basic and acidic residues" evidence="2">
    <location>
        <begin position="427"/>
        <end position="451"/>
    </location>
</feature>
<sequence length="492" mass="52642">MTSVHGIYRSLIQRSCIKHRLYAVNNSFCRVFTCRNSVHHSGRSQKWNHLSISSSATNFLGLKVQPPKYSANLKQNSSNPSIQPQDAPSLSSHLPSTPVHVQVSGDGGDSARKEMLRHPAIVVTREYEWGNILLGFEQANRYTMRAAPDGAIVGFIAEESSLGKSIVRNVLHTHRPFKATILSAQGVPVLNIRRPFYWISSSLFVETPNGDIIGEIHMNWHPWRRRYDLYIDKQQFASIDGGLLAWDFNLESETGSRIASINKDFTGLAREIFTDARQYVIRLDPSFGIESLPDGNDPSSTPVPLSASATQNATNSHPSAGQPAPLVAQNETPAATDVSDLTLAQRAVVLGCAVSIDFDYFSLHSGSGAIGPGIPFIMPIPGGGGGASEQPSTDGAGGAAAAGAAAAGSETYSQPSSTESEGFSSSKDTETSGDRWSTFEEPDHGFAKPPEDNNDGWGNFFGGDDDDGDDGDDDGGGGMMGSVFNGIFGSDD</sequence>
<feature type="region of interest" description="Disordered" evidence="2">
    <location>
        <begin position="381"/>
        <end position="492"/>
    </location>
</feature>
<dbReference type="PANTHER" id="PTHR23248:SF9">
    <property type="entry name" value="PHOSPHOLIPID SCRAMBLASE"/>
    <property type="match status" value="1"/>
</dbReference>
<comment type="similarity">
    <text evidence="1">Belongs to the phospholipid scramblase family.</text>
</comment>